<evidence type="ECO:0000313" key="1">
    <source>
        <dbReference type="EMBL" id="SER51907.1"/>
    </source>
</evidence>
<dbReference type="Gene3D" id="1.10.260.40">
    <property type="entry name" value="lambda repressor-like DNA-binding domains"/>
    <property type="match status" value="1"/>
</dbReference>
<sequence>MPHVPMGRDGRLIMSTTQLSPDQLQRSRKNYSAIMQRLTSVGNAPVAMAVGVDEATISRMKPEQFERFAQILAFLDLKIVPTEMRSFNENDIEALFHLARRWMEHTQNIDQLGEE</sequence>
<dbReference type="GO" id="GO:0003677">
    <property type="term" value="F:DNA binding"/>
    <property type="evidence" value="ECO:0007669"/>
    <property type="project" value="InterPro"/>
</dbReference>
<dbReference type="AlphaFoldDB" id="A0A9X8MHW6"/>
<gene>
    <name evidence="1" type="ORF">SAMN05216409_1336</name>
</gene>
<evidence type="ECO:0000313" key="2">
    <source>
        <dbReference type="Proteomes" id="UP000183210"/>
    </source>
</evidence>
<dbReference type="InterPro" id="IPR010982">
    <property type="entry name" value="Lambda_DNA-bd_dom_sf"/>
</dbReference>
<dbReference type="Pfam" id="PF05269">
    <property type="entry name" value="Phage_CII"/>
    <property type="match status" value="1"/>
</dbReference>
<dbReference type="Proteomes" id="UP000183210">
    <property type="component" value="Unassembled WGS sequence"/>
</dbReference>
<organism evidence="1 2">
    <name type="scientific">Pseudomonas lutea</name>
    <dbReference type="NCBI Taxonomy" id="243924"/>
    <lineage>
        <taxon>Bacteria</taxon>
        <taxon>Pseudomonadati</taxon>
        <taxon>Pseudomonadota</taxon>
        <taxon>Gammaproteobacteria</taxon>
        <taxon>Pseudomonadales</taxon>
        <taxon>Pseudomonadaceae</taxon>
        <taxon>Pseudomonas</taxon>
    </lineage>
</organism>
<reference evidence="1 2" key="1">
    <citation type="submission" date="2016-10" db="EMBL/GenBank/DDBJ databases">
        <authorList>
            <person name="Varghese N."/>
            <person name="Submissions S."/>
        </authorList>
    </citation>
    <scope>NUCLEOTIDE SEQUENCE [LARGE SCALE GENOMIC DNA]</scope>
    <source>
        <strain evidence="1 2">LMG 21974</strain>
    </source>
</reference>
<dbReference type="SUPFAM" id="SSF47413">
    <property type="entry name" value="lambda repressor-like DNA-binding domains"/>
    <property type="match status" value="1"/>
</dbReference>
<comment type="caution">
    <text evidence="1">The sequence shown here is derived from an EMBL/GenBank/DDBJ whole genome shotgun (WGS) entry which is preliminary data.</text>
</comment>
<proteinExistence type="predicted"/>
<dbReference type="InterPro" id="IPR007933">
    <property type="entry name" value="Transcrpt_activ_CII"/>
</dbReference>
<dbReference type="GO" id="GO:0006355">
    <property type="term" value="P:regulation of DNA-templated transcription"/>
    <property type="evidence" value="ECO:0007669"/>
    <property type="project" value="InterPro"/>
</dbReference>
<accession>A0A9X8MHW6</accession>
<protein>
    <submittedName>
        <fullName evidence="1">Bacteriophage CII protein</fullName>
    </submittedName>
</protein>
<dbReference type="EMBL" id="FOEV01000033">
    <property type="protein sequence ID" value="SER51907.1"/>
    <property type="molecule type" value="Genomic_DNA"/>
</dbReference>
<name>A0A9X8MHW6_9PSED</name>